<name>A0A7S3R5E7_DUNTE</name>
<feature type="region of interest" description="Disordered" evidence="1">
    <location>
        <begin position="1"/>
        <end position="113"/>
    </location>
</feature>
<feature type="compositionally biased region" description="Polar residues" evidence="1">
    <location>
        <begin position="1"/>
        <end position="10"/>
    </location>
</feature>
<dbReference type="AlphaFoldDB" id="A0A7S3R5E7"/>
<feature type="compositionally biased region" description="Polar residues" evidence="1">
    <location>
        <begin position="194"/>
        <end position="208"/>
    </location>
</feature>
<dbReference type="EMBL" id="HBIP01029223">
    <property type="protein sequence ID" value="CAE0502586.1"/>
    <property type="molecule type" value="Transcribed_RNA"/>
</dbReference>
<feature type="region of interest" description="Disordered" evidence="1">
    <location>
        <begin position="137"/>
        <end position="227"/>
    </location>
</feature>
<accession>A0A7S3R5E7</accession>
<gene>
    <name evidence="2" type="ORF">DTER00134_LOCUS17659</name>
</gene>
<reference evidence="2" key="1">
    <citation type="submission" date="2021-01" db="EMBL/GenBank/DDBJ databases">
        <authorList>
            <person name="Corre E."/>
            <person name="Pelletier E."/>
            <person name="Niang G."/>
            <person name="Scheremetjew M."/>
            <person name="Finn R."/>
            <person name="Kale V."/>
            <person name="Holt S."/>
            <person name="Cochrane G."/>
            <person name="Meng A."/>
            <person name="Brown T."/>
            <person name="Cohen L."/>
        </authorList>
    </citation>
    <scope>NUCLEOTIDE SEQUENCE</scope>
    <source>
        <strain evidence="2">CCMP1320</strain>
    </source>
</reference>
<organism evidence="2">
    <name type="scientific">Dunaliella tertiolecta</name>
    <name type="common">Green alga</name>
    <dbReference type="NCBI Taxonomy" id="3047"/>
    <lineage>
        <taxon>Eukaryota</taxon>
        <taxon>Viridiplantae</taxon>
        <taxon>Chlorophyta</taxon>
        <taxon>core chlorophytes</taxon>
        <taxon>Chlorophyceae</taxon>
        <taxon>CS clade</taxon>
        <taxon>Chlamydomonadales</taxon>
        <taxon>Dunaliellaceae</taxon>
        <taxon>Dunaliella</taxon>
    </lineage>
</organism>
<sequence length="246" mass="26442">MSEASLQQTPRPHAKRPLDEPLLRSPKTLRPGPECSPRTTCCAQQRTKRSAPFDDTTWRSPSKLHKAGSLEQVRPAQQAPMPLPPPGLANDGGDMDVDEEQVPVSSTSACIGEQQQQQQQSVQWGCMFGKLGLTETSSSRTSPLYGMASENKRPAGAARPCTTSATNPAATNPTDINPPAALLGPPSEAAASADQGTNAKLPVQQRQGQKPLLKQGPEAKLKPNQGASFFSREFMRCLLRSQGRLH</sequence>
<evidence type="ECO:0000256" key="1">
    <source>
        <dbReference type="SAM" id="MobiDB-lite"/>
    </source>
</evidence>
<feature type="compositionally biased region" description="Low complexity" evidence="1">
    <location>
        <begin position="160"/>
        <end position="181"/>
    </location>
</feature>
<evidence type="ECO:0000313" key="2">
    <source>
        <dbReference type="EMBL" id="CAE0502586.1"/>
    </source>
</evidence>
<protein>
    <submittedName>
        <fullName evidence="2">Uncharacterized protein</fullName>
    </submittedName>
</protein>
<proteinExistence type="predicted"/>